<dbReference type="Proteomes" id="UP000826656">
    <property type="component" value="Unassembled WGS sequence"/>
</dbReference>
<name>A0ABQ7WC61_SOLTU</name>
<sequence length="95" mass="11073">MKRIGYLLEHGVFKKWLTGKGPEDELRKLGLLDCLGIYDHSLAIKVGVHFFLWVRMKHSHQCTIIHVTLLDRMTYNSSRTIPEKLAIKTREQKAI</sequence>
<dbReference type="EMBL" id="JAIVGD010000002">
    <property type="protein sequence ID" value="KAH0778343.1"/>
    <property type="molecule type" value="Genomic_DNA"/>
</dbReference>
<gene>
    <name evidence="1" type="ORF">KY290_004770</name>
</gene>
<keyword evidence="2" id="KW-1185">Reference proteome</keyword>
<reference evidence="1 2" key="1">
    <citation type="journal article" date="2021" name="bioRxiv">
        <title>Chromosome-scale and haplotype-resolved genome assembly of a tetraploid potato cultivar.</title>
        <authorList>
            <person name="Sun H."/>
            <person name="Jiao W.-B."/>
            <person name="Krause K."/>
            <person name="Campoy J.A."/>
            <person name="Goel M."/>
            <person name="Folz-Donahue K."/>
            <person name="Kukat C."/>
            <person name="Huettel B."/>
            <person name="Schneeberger K."/>
        </authorList>
    </citation>
    <scope>NUCLEOTIDE SEQUENCE [LARGE SCALE GENOMIC DNA]</scope>
    <source>
        <strain evidence="1">SolTubOtavaFocal</strain>
        <tissue evidence="1">Leaves</tissue>
    </source>
</reference>
<evidence type="ECO:0000313" key="1">
    <source>
        <dbReference type="EMBL" id="KAH0778343.1"/>
    </source>
</evidence>
<organism evidence="1 2">
    <name type="scientific">Solanum tuberosum</name>
    <name type="common">Potato</name>
    <dbReference type="NCBI Taxonomy" id="4113"/>
    <lineage>
        <taxon>Eukaryota</taxon>
        <taxon>Viridiplantae</taxon>
        <taxon>Streptophyta</taxon>
        <taxon>Embryophyta</taxon>
        <taxon>Tracheophyta</taxon>
        <taxon>Spermatophyta</taxon>
        <taxon>Magnoliopsida</taxon>
        <taxon>eudicotyledons</taxon>
        <taxon>Gunneridae</taxon>
        <taxon>Pentapetalae</taxon>
        <taxon>asterids</taxon>
        <taxon>lamiids</taxon>
        <taxon>Solanales</taxon>
        <taxon>Solanaceae</taxon>
        <taxon>Solanoideae</taxon>
        <taxon>Solaneae</taxon>
        <taxon>Solanum</taxon>
    </lineage>
</organism>
<accession>A0ABQ7WC61</accession>
<protein>
    <submittedName>
        <fullName evidence="1">Uncharacterized protein</fullName>
    </submittedName>
</protein>
<proteinExistence type="predicted"/>
<comment type="caution">
    <text evidence="1">The sequence shown here is derived from an EMBL/GenBank/DDBJ whole genome shotgun (WGS) entry which is preliminary data.</text>
</comment>
<evidence type="ECO:0000313" key="2">
    <source>
        <dbReference type="Proteomes" id="UP000826656"/>
    </source>
</evidence>